<dbReference type="InterPro" id="IPR027417">
    <property type="entry name" value="P-loop_NTPase"/>
</dbReference>
<reference evidence="2" key="1">
    <citation type="submission" date="2017-09" db="EMBL/GenBank/DDBJ databases">
        <title>Depth-based differentiation of microbial function through sediment-hosted aquifers and enrichment of novel symbionts in the deep terrestrial subsurface.</title>
        <authorList>
            <person name="Probst A.J."/>
            <person name="Ladd B."/>
            <person name="Jarett J.K."/>
            <person name="Geller-Mcgrath D.E."/>
            <person name="Sieber C.M.K."/>
            <person name="Emerson J.B."/>
            <person name="Anantharaman K."/>
            <person name="Thomas B.C."/>
            <person name="Malmstrom R."/>
            <person name="Stieglmeier M."/>
            <person name="Klingl A."/>
            <person name="Woyke T."/>
            <person name="Ryan C.M."/>
            <person name="Banfield J.F."/>
        </authorList>
    </citation>
    <scope>NUCLEOTIDE SEQUENCE [LARGE SCALE GENOMIC DNA]</scope>
</reference>
<proteinExistence type="predicted"/>
<accession>A0A2H0WP59</accession>
<protein>
    <submittedName>
        <fullName evidence="1">Uncharacterized protein</fullName>
    </submittedName>
</protein>
<dbReference type="Gene3D" id="3.40.50.300">
    <property type="entry name" value="P-loop containing nucleotide triphosphate hydrolases"/>
    <property type="match status" value="1"/>
</dbReference>
<name>A0A2H0WP59_9BACT</name>
<sequence>MDKLVWITGVSHCGGNEYLRHKFLPLCEKRNKKVKIIYPGKMIFDAPGIRLDPDNVLNAPDDHLKTKMEWVFERIAEELEKGANDWDAVVIRTHRMFKWNNVYRLAHVYENVARFNPDLMLTFVDGVAPILERMKDSSRFACQDVPGLFCSAGEKHYWLLSGDCSAHERRQNS</sequence>
<evidence type="ECO:0000313" key="2">
    <source>
        <dbReference type="Proteomes" id="UP000230353"/>
    </source>
</evidence>
<evidence type="ECO:0000313" key="1">
    <source>
        <dbReference type="EMBL" id="PIS13709.1"/>
    </source>
</evidence>
<gene>
    <name evidence="1" type="ORF">COT67_00340</name>
</gene>
<comment type="caution">
    <text evidence="1">The sequence shown here is derived from an EMBL/GenBank/DDBJ whole genome shotgun (WGS) entry which is preliminary data.</text>
</comment>
<organism evidence="1 2">
    <name type="scientific">Candidatus Tagabacteria bacterium CG09_land_8_20_14_0_10_41_14</name>
    <dbReference type="NCBI Taxonomy" id="1975021"/>
    <lineage>
        <taxon>Bacteria</taxon>
        <taxon>Candidatus Tagaibacteriota</taxon>
    </lineage>
</organism>
<dbReference type="EMBL" id="PEZL01000005">
    <property type="protein sequence ID" value="PIS13709.1"/>
    <property type="molecule type" value="Genomic_DNA"/>
</dbReference>
<dbReference type="Proteomes" id="UP000230353">
    <property type="component" value="Unassembled WGS sequence"/>
</dbReference>
<dbReference type="AlphaFoldDB" id="A0A2H0WP59"/>